<dbReference type="AlphaFoldDB" id="D5CNF0"/>
<dbReference type="CDD" id="cd16917">
    <property type="entry name" value="HATPase_UhpB-NarQ-NarX-like"/>
    <property type="match status" value="1"/>
</dbReference>
<dbReference type="eggNOG" id="COG4585">
    <property type="taxonomic scope" value="Bacteria"/>
</dbReference>
<dbReference type="EC" id="2.7.13.3" evidence="6"/>
<dbReference type="InterPro" id="IPR013655">
    <property type="entry name" value="PAS_fold_3"/>
</dbReference>
<dbReference type="KEGG" id="slt:Slit_0623"/>
<organism evidence="6 7">
    <name type="scientific">Sideroxydans lithotrophicus (strain ES-1)</name>
    <dbReference type="NCBI Taxonomy" id="580332"/>
    <lineage>
        <taxon>Bacteria</taxon>
        <taxon>Pseudomonadati</taxon>
        <taxon>Pseudomonadota</taxon>
        <taxon>Betaproteobacteria</taxon>
        <taxon>Nitrosomonadales</taxon>
        <taxon>Gallionellaceae</taxon>
        <taxon>Sideroxydans</taxon>
    </lineage>
</organism>
<proteinExistence type="predicted"/>
<dbReference type="InterPro" id="IPR035965">
    <property type="entry name" value="PAS-like_dom_sf"/>
</dbReference>
<evidence type="ECO:0000313" key="6">
    <source>
        <dbReference type="EMBL" id="ADE10863.1"/>
    </source>
</evidence>
<dbReference type="GO" id="GO:0016020">
    <property type="term" value="C:membrane"/>
    <property type="evidence" value="ECO:0007669"/>
    <property type="project" value="InterPro"/>
</dbReference>
<dbReference type="InterPro" id="IPR000014">
    <property type="entry name" value="PAS"/>
</dbReference>
<dbReference type="InterPro" id="IPR050482">
    <property type="entry name" value="Sensor_HK_TwoCompSys"/>
</dbReference>
<dbReference type="PROSITE" id="PS50112">
    <property type="entry name" value="PAS"/>
    <property type="match status" value="1"/>
</dbReference>
<dbReference type="Gene3D" id="3.30.565.10">
    <property type="entry name" value="Histidine kinase-like ATPase, C-terminal domain"/>
    <property type="match status" value="1"/>
</dbReference>
<dbReference type="GO" id="GO:0000155">
    <property type="term" value="F:phosphorelay sensor kinase activity"/>
    <property type="evidence" value="ECO:0007669"/>
    <property type="project" value="InterPro"/>
</dbReference>
<dbReference type="SMART" id="SM00387">
    <property type="entry name" value="HATPase_c"/>
    <property type="match status" value="1"/>
</dbReference>
<dbReference type="InterPro" id="IPR036890">
    <property type="entry name" value="HATPase_C_sf"/>
</dbReference>
<sequence length="395" mass="44123">MANNISLIPPAALEKRPAQIVSEITQKPLRLDNFIANLPCMAFQLVLESNGVFSFSYIGEGSLALLGLSPLQLESDINTFLHLIHPEDSPSFRESMEHSAQTMSFWSWEGRVTLANGEMKWLVLGSTPQSGENGKIEWEGLAVNVTKAKLDEIELLRSQQQLREFSSHIQDAKEQERLRIAREVHDEIGGLLTAIKMDLAWIKERLPKSKKILTDKTSAIENMVGKAMTAARNLAHSLRPGYLDSFGIVAAIEMEASEFEQRTGIKCLLAHNEEEDEELELHPDVSIALFRIFQEALTNIMKHSRANKVEVLIHNSQEHIELTISDNGCGFSQDARSKPRSFGLRGIQERVAHFGGEVSISSTPEQGTRVYVKIPHFSGDSPNSARLARTQQSLF</sequence>
<dbReference type="Gene3D" id="3.30.450.20">
    <property type="entry name" value="PAS domain"/>
    <property type="match status" value="1"/>
</dbReference>
<dbReference type="InterPro" id="IPR005467">
    <property type="entry name" value="His_kinase_dom"/>
</dbReference>
<evidence type="ECO:0000313" key="7">
    <source>
        <dbReference type="Proteomes" id="UP000001625"/>
    </source>
</evidence>
<dbReference type="EMBL" id="CP001965">
    <property type="protein sequence ID" value="ADE10863.1"/>
    <property type="molecule type" value="Genomic_DNA"/>
</dbReference>
<dbReference type="SUPFAM" id="SSF55874">
    <property type="entry name" value="ATPase domain of HSP90 chaperone/DNA topoisomerase II/histidine kinase"/>
    <property type="match status" value="1"/>
</dbReference>
<evidence type="ECO:0000259" key="5">
    <source>
        <dbReference type="PROSITE" id="PS50112"/>
    </source>
</evidence>
<dbReference type="CDD" id="cd00130">
    <property type="entry name" value="PAS"/>
    <property type="match status" value="1"/>
</dbReference>
<dbReference type="InterPro" id="IPR003594">
    <property type="entry name" value="HATPase_dom"/>
</dbReference>
<keyword evidence="3" id="KW-0902">Two-component regulatory system</keyword>
<keyword evidence="1 6" id="KW-0808">Transferase</keyword>
<dbReference type="Proteomes" id="UP000001625">
    <property type="component" value="Chromosome"/>
</dbReference>
<dbReference type="Pfam" id="PF07730">
    <property type="entry name" value="HisKA_3"/>
    <property type="match status" value="1"/>
</dbReference>
<keyword evidence="2 6" id="KW-0418">Kinase</keyword>
<feature type="domain" description="Histidine kinase" evidence="4">
    <location>
        <begin position="289"/>
        <end position="378"/>
    </location>
</feature>
<accession>D5CNF0</accession>
<reference evidence="6 7" key="1">
    <citation type="submission" date="2010-03" db="EMBL/GenBank/DDBJ databases">
        <title>Complete sequence of Sideroxydans lithotrophicus ES-1.</title>
        <authorList>
            <consortium name="US DOE Joint Genome Institute"/>
            <person name="Lucas S."/>
            <person name="Copeland A."/>
            <person name="Lapidus A."/>
            <person name="Cheng J.-F."/>
            <person name="Bruce D."/>
            <person name="Goodwin L."/>
            <person name="Pitluck S."/>
            <person name="Munk A.C."/>
            <person name="Detter J.C."/>
            <person name="Han C."/>
            <person name="Tapia R."/>
            <person name="Larimer F."/>
            <person name="Land M."/>
            <person name="Hauser L."/>
            <person name="Kyrpides N."/>
            <person name="Ivanova N."/>
            <person name="Emerson D."/>
            <person name="Woyke T."/>
        </authorList>
    </citation>
    <scope>NUCLEOTIDE SEQUENCE [LARGE SCALE GENOMIC DNA]</scope>
    <source>
        <strain evidence="6 7">ES-1</strain>
    </source>
</reference>
<dbReference type="PANTHER" id="PTHR24421">
    <property type="entry name" value="NITRATE/NITRITE SENSOR PROTEIN NARX-RELATED"/>
    <property type="match status" value="1"/>
</dbReference>
<name>D5CNF0_SIDLE</name>
<dbReference type="GO" id="GO:0046983">
    <property type="term" value="F:protein dimerization activity"/>
    <property type="evidence" value="ECO:0007669"/>
    <property type="project" value="InterPro"/>
</dbReference>
<feature type="domain" description="PAS" evidence="5">
    <location>
        <begin position="45"/>
        <end position="103"/>
    </location>
</feature>
<protein>
    <submittedName>
        <fullName evidence="6">PAS/PAC sensor signal transduction histidine kinase</fullName>
        <ecNumber evidence="6">2.7.13.3</ecNumber>
    </submittedName>
</protein>
<evidence type="ECO:0000256" key="2">
    <source>
        <dbReference type="ARBA" id="ARBA00022777"/>
    </source>
</evidence>
<dbReference type="InterPro" id="IPR011712">
    <property type="entry name" value="Sig_transdc_His_kin_sub3_dim/P"/>
</dbReference>
<dbReference type="Pfam" id="PF02518">
    <property type="entry name" value="HATPase_c"/>
    <property type="match status" value="1"/>
</dbReference>
<keyword evidence="7" id="KW-1185">Reference proteome</keyword>
<dbReference type="Gene3D" id="1.20.5.1930">
    <property type="match status" value="1"/>
</dbReference>
<dbReference type="PANTHER" id="PTHR24421:SF59">
    <property type="entry name" value="OXYGEN SENSOR HISTIDINE KINASE NREB"/>
    <property type="match status" value="1"/>
</dbReference>
<dbReference type="PROSITE" id="PS50109">
    <property type="entry name" value="HIS_KIN"/>
    <property type="match status" value="1"/>
</dbReference>
<dbReference type="HOGENOM" id="CLU_000445_114_0_4"/>
<dbReference type="Pfam" id="PF08447">
    <property type="entry name" value="PAS_3"/>
    <property type="match status" value="1"/>
</dbReference>
<evidence type="ECO:0000259" key="4">
    <source>
        <dbReference type="PROSITE" id="PS50109"/>
    </source>
</evidence>
<gene>
    <name evidence="6" type="ordered locus">Slit_0623</name>
</gene>
<evidence type="ECO:0000256" key="1">
    <source>
        <dbReference type="ARBA" id="ARBA00022679"/>
    </source>
</evidence>
<dbReference type="SUPFAM" id="SSF55785">
    <property type="entry name" value="PYP-like sensor domain (PAS domain)"/>
    <property type="match status" value="1"/>
</dbReference>
<dbReference type="STRING" id="580332.Slit_0623"/>
<evidence type="ECO:0000256" key="3">
    <source>
        <dbReference type="ARBA" id="ARBA00023012"/>
    </source>
</evidence>